<evidence type="ECO:0000313" key="3">
    <source>
        <dbReference type="EMBL" id="GJS89398.1"/>
    </source>
</evidence>
<dbReference type="Proteomes" id="UP001151760">
    <property type="component" value="Unassembled WGS sequence"/>
</dbReference>
<dbReference type="InterPro" id="IPR041577">
    <property type="entry name" value="RT_RNaseH_2"/>
</dbReference>
<proteinExistence type="predicted"/>
<accession>A0ABQ4ZGS5</accession>
<keyword evidence="4" id="KW-1185">Reference proteome</keyword>
<protein>
    <submittedName>
        <fullName evidence="3">Retrotransposon protein, putative, ty3-gypsy subclass</fullName>
    </submittedName>
</protein>
<organism evidence="3 4">
    <name type="scientific">Tanacetum coccineum</name>
    <dbReference type="NCBI Taxonomy" id="301880"/>
    <lineage>
        <taxon>Eukaryota</taxon>
        <taxon>Viridiplantae</taxon>
        <taxon>Streptophyta</taxon>
        <taxon>Embryophyta</taxon>
        <taxon>Tracheophyta</taxon>
        <taxon>Spermatophyta</taxon>
        <taxon>Magnoliopsida</taxon>
        <taxon>eudicotyledons</taxon>
        <taxon>Gunneridae</taxon>
        <taxon>Pentapetalae</taxon>
        <taxon>asterids</taxon>
        <taxon>campanulids</taxon>
        <taxon>Asterales</taxon>
        <taxon>Asteraceae</taxon>
        <taxon>Asteroideae</taxon>
        <taxon>Anthemideae</taxon>
        <taxon>Anthemidinae</taxon>
        <taxon>Tanacetum</taxon>
    </lineage>
</organism>
<dbReference type="Gene3D" id="3.30.70.270">
    <property type="match status" value="1"/>
</dbReference>
<dbReference type="Pfam" id="PF17919">
    <property type="entry name" value="RT_RNaseH_2"/>
    <property type="match status" value="1"/>
</dbReference>
<name>A0ABQ4ZGS5_9ASTR</name>
<dbReference type="InterPro" id="IPR043128">
    <property type="entry name" value="Rev_trsase/Diguanyl_cyclase"/>
</dbReference>
<evidence type="ECO:0000256" key="1">
    <source>
        <dbReference type="SAM" id="MobiDB-lite"/>
    </source>
</evidence>
<dbReference type="PANTHER" id="PTHR34072:SF52">
    <property type="entry name" value="RIBONUCLEASE H"/>
    <property type="match status" value="1"/>
</dbReference>
<dbReference type="PANTHER" id="PTHR34072">
    <property type="entry name" value="ENZYMATIC POLYPROTEIN-RELATED"/>
    <property type="match status" value="1"/>
</dbReference>
<evidence type="ECO:0000259" key="2">
    <source>
        <dbReference type="Pfam" id="PF17919"/>
    </source>
</evidence>
<reference evidence="3" key="2">
    <citation type="submission" date="2022-01" db="EMBL/GenBank/DDBJ databases">
        <authorList>
            <person name="Yamashiro T."/>
            <person name="Shiraishi A."/>
            <person name="Satake H."/>
            <person name="Nakayama K."/>
        </authorList>
    </citation>
    <scope>NUCLEOTIDE SEQUENCE</scope>
</reference>
<dbReference type="EMBL" id="BQNB010011346">
    <property type="protein sequence ID" value="GJS89398.1"/>
    <property type="molecule type" value="Genomic_DNA"/>
</dbReference>
<comment type="caution">
    <text evidence="3">The sequence shown here is derived from an EMBL/GenBank/DDBJ whole genome shotgun (WGS) entry which is preliminary data.</text>
</comment>
<gene>
    <name evidence="3" type="ORF">Tco_0772034</name>
</gene>
<feature type="region of interest" description="Disordered" evidence="1">
    <location>
        <begin position="1"/>
        <end position="29"/>
    </location>
</feature>
<sequence>MTSYQRMIAKTDPTQRKEALTKTGQNSVPVPETTLTVCTTRLRRQLHTILEDMDRYPNACLEELKAFMTLWDVKPRVEESSLETLSMDELITQLRQLCKDAEDHAYVDDTTLTHALLLVTTEERQGHKAQRLKDTTITSIQTMGIKEVGIKFEATRKTIRTIRGKIRGTLREVTKHQPAVKEERKSTVAEYTAYVLKHAVERKQRGDGTKEKTESPERQIEEVPVVRDFPGIKNRYPLPRIDVLFDQLQESSIYSKIDLRSQELGMPKFLSEKYIDQYVKFLGHVIDSIVVMWTPAKNYSEAKSLKDSPSIAKPMTELTPGRTAESWIGVRRTGEAFFNLKTRNTLVQGPILALPEGSDDFVVYCDASIKGLGAVLMQRMKVIAYASRQLKIHEKNYTTHDLELGAVVFALKIWRHYLYAVEPEYCLSALREPMVSSERRTPFKHKRHAKKLAVIDSRDGLLEGTTYQEDAEDYSRNYEKDFPRLGNALQAALIDKRAKQTNECVGPFELKSEDKVMLKVTALEGCDGFGKCGKVKKPSLY</sequence>
<dbReference type="InterPro" id="IPR043502">
    <property type="entry name" value="DNA/RNA_pol_sf"/>
</dbReference>
<feature type="domain" description="Reverse transcriptase/retrotransposon-derived protein RNase H-like" evidence="2">
    <location>
        <begin position="342"/>
        <end position="420"/>
    </location>
</feature>
<evidence type="ECO:0000313" key="4">
    <source>
        <dbReference type="Proteomes" id="UP001151760"/>
    </source>
</evidence>
<dbReference type="SUPFAM" id="SSF56672">
    <property type="entry name" value="DNA/RNA polymerases"/>
    <property type="match status" value="1"/>
</dbReference>
<reference evidence="3" key="1">
    <citation type="journal article" date="2022" name="Int. J. Mol. Sci.">
        <title>Draft Genome of Tanacetum Coccineum: Genomic Comparison of Closely Related Tanacetum-Family Plants.</title>
        <authorList>
            <person name="Yamashiro T."/>
            <person name="Shiraishi A."/>
            <person name="Nakayama K."/>
            <person name="Satake H."/>
        </authorList>
    </citation>
    <scope>NUCLEOTIDE SEQUENCE</scope>
</reference>